<dbReference type="EMBL" id="LWAJ01000205">
    <property type="protein sequence ID" value="KZL49075.1"/>
    <property type="molecule type" value="Genomic_DNA"/>
</dbReference>
<organism evidence="3 4">
    <name type="scientific">Nodularia spumigena CENA596</name>
    <dbReference type="NCBI Taxonomy" id="1819295"/>
    <lineage>
        <taxon>Bacteria</taxon>
        <taxon>Bacillati</taxon>
        <taxon>Cyanobacteriota</taxon>
        <taxon>Cyanophyceae</taxon>
        <taxon>Nostocales</taxon>
        <taxon>Nodulariaceae</taxon>
        <taxon>Nodularia</taxon>
    </lineage>
</organism>
<dbReference type="Proteomes" id="UP000076555">
    <property type="component" value="Unassembled WGS sequence"/>
</dbReference>
<comment type="caution">
    <text evidence="3">The sequence shown here is derived from an EMBL/GenBank/DDBJ whole genome shotgun (WGS) entry which is preliminary data.</text>
</comment>
<accession>A0A161VPY4</accession>
<dbReference type="Pfam" id="PF13561">
    <property type="entry name" value="adh_short_C2"/>
    <property type="match status" value="1"/>
</dbReference>
<evidence type="ECO:0000256" key="1">
    <source>
        <dbReference type="ARBA" id="ARBA00006484"/>
    </source>
</evidence>
<dbReference type="CDD" id="cd05344">
    <property type="entry name" value="BKR_like_SDR_like"/>
    <property type="match status" value="1"/>
</dbReference>
<evidence type="ECO:0000256" key="2">
    <source>
        <dbReference type="ARBA" id="ARBA00023002"/>
    </source>
</evidence>
<dbReference type="AlphaFoldDB" id="A0A161VPY4"/>
<dbReference type="OrthoDB" id="9803333at2"/>
<sequence>MDLGLKGKVALVTGASAGIGLAVAQTLAQEGCKLVICGRGLEKIQQTERLLIQENANLEILSLVADVHKAEDSQNLVNAALNKFGKIDILINNSEGASFASDAVETLSDDDWRLVFEAKLMGYIRMTNLVLPGMKNQNWGRIINIVGTSGKEPSPRLIKSGVANAALMNFTKSVSSQTAKFNVLMTTVNPGLIDTPRHRQYLEIAAQEENQSVDVIKSRIAGKIPVGRLGSSDEVANLVVFLASECASYITGVTISIDGGLSVSAF</sequence>
<dbReference type="SUPFAM" id="SSF51735">
    <property type="entry name" value="NAD(P)-binding Rossmann-fold domains"/>
    <property type="match status" value="1"/>
</dbReference>
<evidence type="ECO:0000313" key="4">
    <source>
        <dbReference type="Proteomes" id="UP000076555"/>
    </source>
</evidence>
<dbReference type="GeneID" id="78019026"/>
<comment type="similarity">
    <text evidence="1">Belongs to the short-chain dehydrogenases/reductases (SDR) family.</text>
</comment>
<name>A0A161VPY4_NODSP</name>
<keyword evidence="2" id="KW-0560">Oxidoreductase</keyword>
<dbReference type="RefSeq" id="WP_006198518.1">
    <property type="nucleotide sequence ID" value="NZ_CAWMRI010000205.1"/>
</dbReference>
<dbReference type="InterPro" id="IPR050259">
    <property type="entry name" value="SDR"/>
</dbReference>
<dbReference type="PANTHER" id="PTHR42879">
    <property type="entry name" value="3-OXOACYL-(ACYL-CARRIER-PROTEIN) REDUCTASE"/>
    <property type="match status" value="1"/>
</dbReference>
<proteinExistence type="inferred from homology"/>
<dbReference type="GO" id="GO:0016491">
    <property type="term" value="F:oxidoreductase activity"/>
    <property type="evidence" value="ECO:0007669"/>
    <property type="project" value="UniProtKB-KW"/>
</dbReference>
<dbReference type="Gene3D" id="3.40.50.720">
    <property type="entry name" value="NAD(P)-binding Rossmann-like Domain"/>
    <property type="match status" value="1"/>
</dbReference>
<dbReference type="InterPro" id="IPR036291">
    <property type="entry name" value="NAD(P)-bd_dom_sf"/>
</dbReference>
<dbReference type="InterPro" id="IPR002347">
    <property type="entry name" value="SDR_fam"/>
</dbReference>
<gene>
    <name evidence="3" type="ORF">A2T98_14665</name>
</gene>
<dbReference type="PANTHER" id="PTHR42879:SF6">
    <property type="entry name" value="NADPH-DEPENDENT REDUCTASE BACG"/>
    <property type="match status" value="1"/>
</dbReference>
<dbReference type="FunFam" id="3.40.50.720:FF:000084">
    <property type="entry name" value="Short-chain dehydrogenase reductase"/>
    <property type="match status" value="1"/>
</dbReference>
<protein>
    <submittedName>
        <fullName evidence="3">Short-chain dehydrogenase</fullName>
    </submittedName>
</protein>
<dbReference type="PRINTS" id="PR00081">
    <property type="entry name" value="GDHRDH"/>
</dbReference>
<reference evidence="3 4" key="1">
    <citation type="submission" date="2016-04" db="EMBL/GenBank/DDBJ databases">
        <title>Draft Genome Assembly of the Bloom-forming Cyanobacterium Nodularia spumigena Strain CENA596 in Shrimp Production Ponds.</title>
        <authorList>
            <person name="Popin R.V."/>
            <person name="Rigonato J."/>
            <person name="Abreu V.A."/>
            <person name="Andreote A.P."/>
            <person name="Silveira S.B."/>
            <person name="Odebrecht C."/>
            <person name="Fiore M.F."/>
        </authorList>
    </citation>
    <scope>NUCLEOTIDE SEQUENCE [LARGE SCALE GENOMIC DNA]</scope>
    <source>
        <strain evidence="3 4">CENA596</strain>
    </source>
</reference>
<evidence type="ECO:0000313" key="3">
    <source>
        <dbReference type="EMBL" id="KZL49075.1"/>
    </source>
</evidence>